<proteinExistence type="predicted"/>
<reference evidence="2" key="1">
    <citation type="submission" date="2022-11" db="UniProtKB">
        <authorList>
            <consortium name="WormBaseParasite"/>
        </authorList>
    </citation>
    <scope>IDENTIFICATION</scope>
</reference>
<evidence type="ECO:0000313" key="1">
    <source>
        <dbReference type="Proteomes" id="UP000887576"/>
    </source>
</evidence>
<accession>A0AC34RRM4</accession>
<dbReference type="Proteomes" id="UP000887576">
    <property type="component" value="Unplaced"/>
</dbReference>
<name>A0AC34RRM4_9BILA</name>
<dbReference type="WBParaSite" id="JU765_v2.g9564.t2">
    <property type="protein sequence ID" value="JU765_v2.g9564.t2"/>
    <property type="gene ID" value="JU765_v2.g9564"/>
</dbReference>
<sequence length="185" mass="21557">MGVIEVQFEIKKKIWRVFDVGGQRSQRKKWIHIFDDVRSVIFVSAMSEYDQVLIEDNATNRMRESLQLFEQNRMRESLQLFEQVCNNKYFVDTGIILFLNKRDLFAEKIGKTSSLRVAFPEYTGPDTYDSCAKFIERKFFLANHVPNKSIYSHQTCATDTQQVQFVLDSVLDTILSAKLKGCGLY</sequence>
<organism evidence="1 2">
    <name type="scientific">Panagrolaimus sp. JU765</name>
    <dbReference type="NCBI Taxonomy" id="591449"/>
    <lineage>
        <taxon>Eukaryota</taxon>
        <taxon>Metazoa</taxon>
        <taxon>Ecdysozoa</taxon>
        <taxon>Nematoda</taxon>
        <taxon>Chromadorea</taxon>
        <taxon>Rhabditida</taxon>
        <taxon>Tylenchina</taxon>
        <taxon>Panagrolaimomorpha</taxon>
        <taxon>Panagrolaimoidea</taxon>
        <taxon>Panagrolaimidae</taxon>
        <taxon>Panagrolaimus</taxon>
    </lineage>
</organism>
<protein>
    <submittedName>
        <fullName evidence="2">G protein alpha subunit</fullName>
    </submittedName>
</protein>
<evidence type="ECO:0000313" key="2">
    <source>
        <dbReference type="WBParaSite" id="JU765_v2.g9564.t2"/>
    </source>
</evidence>